<accession>A0A1H7F789</accession>
<dbReference type="RefSeq" id="WP_090552713.1">
    <property type="nucleotide sequence ID" value="NZ_FNSR01000003.1"/>
</dbReference>
<dbReference type="Proteomes" id="UP000199120">
    <property type="component" value="Unassembled WGS sequence"/>
</dbReference>
<protein>
    <recommendedName>
        <fullName evidence="3">Tetratricopeptide repeat-containing protein</fullName>
    </recommendedName>
</protein>
<dbReference type="InterPro" id="IPR011990">
    <property type="entry name" value="TPR-like_helical_dom_sf"/>
</dbReference>
<evidence type="ECO:0000313" key="2">
    <source>
        <dbReference type="Proteomes" id="UP000199120"/>
    </source>
</evidence>
<evidence type="ECO:0000313" key="1">
    <source>
        <dbReference type="EMBL" id="SEK21983.1"/>
    </source>
</evidence>
<dbReference type="OrthoDB" id="9812003at2"/>
<reference evidence="2" key="1">
    <citation type="submission" date="2016-10" db="EMBL/GenBank/DDBJ databases">
        <authorList>
            <person name="Varghese N."/>
            <person name="Submissions S."/>
        </authorList>
    </citation>
    <scope>NUCLEOTIDE SEQUENCE [LARGE SCALE GENOMIC DNA]</scope>
    <source>
        <strain evidence="2">LMG 26416</strain>
    </source>
</reference>
<dbReference type="STRING" id="416943.SAMN05445871_6061"/>
<sequence>MTPSLPPDALADADTLARFAQLALGGGLPPEAEALVAEAGRLRDRPDDALARLERARAIAPDHPAPLIALYRFHFYGHRLAAARAVGEDALAVARAALGADFGVQPPSRDAVRYDAAVRFYLFTLKGLAYLHLRTGALEAARTRLDELRRLDPDDQLGGAVLLHVLTRHADEAARADLADADSPAALRAYPASGWAAQP</sequence>
<dbReference type="EMBL" id="FOAJ01000001">
    <property type="protein sequence ID" value="SEK21983.1"/>
    <property type="molecule type" value="Genomic_DNA"/>
</dbReference>
<organism evidence="1 2">
    <name type="scientific">Paraburkholderia caballeronis</name>
    <dbReference type="NCBI Taxonomy" id="416943"/>
    <lineage>
        <taxon>Bacteria</taxon>
        <taxon>Pseudomonadati</taxon>
        <taxon>Pseudomonadota</taxon>
        <taxon>Betaproteobacteria</taxon>
        <taxon>Burkholderiales</taxon>
        <taxon>Burkholderiaceae</taxon>
        <taxon>Paraburkholderia</taxon>
    </lineage>
</organism>
<gene>
    <name evidence="1" type="ORF">SAMN05192542_101205</name>
</gene>
<proteinExistence type="predicted"/>
<dbReference type="Gene3D" id="1.25.40.10">
    <property type="entry name" value="Tetratricopeptide repeat domain"/>
    <property type="match status" value="1"/>
</dbReference>
<keyword evidence="2" id="KW-1185">Reference proteome</keyword>
<dbReference type="AlphaFoldDB" id="A0A1H7F789"/>
<name>A0A1H7F789_9BURK</name>
<dbReference type="SUPFAM" id="SSF48452">
    <property type="entry name" value="TPR-like"/>
    <property type="match status" value="1"/>
</dbReference>
<evidence type="ECO:0008006" key="3">
    <source>
        <dbReference type="Google" id="ProtNLM"/>
    </source>
</evidence>